<dbReference type="RefSeq" id="WP_092980259.1">
    <property type="nucleotide sequence ID" value="NZ_FOYQ01000001.1"/>
</dbReference>
<dbReference type="OrthoDB" id="6398367at2"/>
<dbReference type="AlphaFoldDB" id="A0A1I6FQ04"/>
<dbReference type="Pfam" id="PF14595">
    <property type="entry name" value="Thioredoxin_9"/>
    <property type="match status" value="1"/>
</dbReference>
<sequence length="182" mass="20667">MIRSLFLIGILGILLLGCKAQPKHTAVRMPDTESDTLMLVGTASLDSLAVAPYSGWYHENREAYAPSDEKIEALKPLLKKVKIQVFLGTWCKDSKREVPRFTKILEEAGYDPSRVEVIAVDREKIAPEEHVAGMSLINVPTFIFYKNKEELGRIVEFPIEDLESDMLKILSGEPYRHAYDWD</sequence>
<dbReference type="InterPro" id="IPR036249">
    <property type="entry name" value="Thioredoxin-like_sf"/>
</dbReference>
<protein>
    <submittedName>
        <fullName evidence="1">Thioredoxin</fullName>
    </submittedName>
</protein>
<dbReference type="CDD" id="cd02947">
    <property type="entry name" value="TRX_family"/>
    <property type="match status" value="1"/>
</dbReference>
<dbReference type="Proteomes" id="UP000199534">
    <property type="component" value="Unassembled WGS sequence"/>
</dbReference>
<dbReference type="STRING" id="400055.SAMN04490243_0412"/>
<dbReference type="PROSITE" id="PS51257">
    <property type="entry name" value="PROKAR_LIPOPROTEIN"/>
    <property type="match status" value="1"/>
</dbReference>
<gene>
    <name evidence="1" type="ORF">SAMN04490243_0412</name>
</gene>
<evidence type="ECO:0000313" key="1">
    <source>
        <dbReference type="EMBL" id="SFR32033.1"/>
    </source>
</evidence>
<organism evidence="1 2">
    <name type="scientific">Robiginitalea myxolifaciens</name>
    <dbReference type="NCBI Taxonomy" id="400055"/>
    <lineage>
        <taxon>Bacteria</taxon>
        <taxon>Pseudomonadati</taxon>
        <taxon>Bacteroidota</taxon>
        <taxon>Flavobacteriia</taxon>
        <taxon>Flavobacteriales</taxon>
        <taxon>Flavobacteriaceae</taxon>
        <taxon>Robiginitalea</taxon>
    </lineage>
</organism>
<keyword evidence="2" id="KW-1185">Reference proteome</keyword>
<proteinExistence type="predicted"/>
<reference evidence="1 2" key="1">
    <citation type="submission" date="2016-10" db="EMBL/GenBank/DDBJ databases">
        <authorList>
            <person name="de Groot N.N."/>
        </authorList>
    </citation>
    <scope>NUCLEOTIDE SEQUENCE [LARGE SCALE GENOMIC DNA]</scope>
    <source>
        <strain evidence="1 2">DSM 21019</strain>
    </source>
</reference>
<evidence type="ECO:0000313" key="2">
    <source>
        <dbReference type="Proteomes" id="UP000199534"/>
    </source>
</evidence>
<dbReference type="SUPFAM" id="SSF52833">
    <property type="entry name" value="Thioredoxin-like"/>
    <property type="match status" value="1"/>
</dbReference>
<dbReference type="Gene3D" id="3.40.30.10">
    <property type="entry name" value="Glutaredoxin"/>
    <property type="match status" value="1"/>
</dbReference>
<dbReference type="EMBL" id="FOYQ01000001">
    <property type="protein sequence ID" value="SFR32033.1"/>
    <property type="molecule type" value="Genomic_DNA"/>
</dbReference>
<accession>A0A1I6FQ04</accession>
<name>A0A1I6FQ04_9FLAO</name>